<dbReference type="KEGG" id="slim:SCL_0962"/>
<dbReference type="InterPro" id="IPR009056">
    <property type="entry name" value="Cyt_c-like_dom"/>
</dbReference>
<dbReference type="Pfam" id="PF13442">
    <property type="entry name" value="Cytochrome_CBB3"/>
    <property type="match status" value="1"/>
</dbReference>
<evidence type="ECO:0000256" key="6">
    <source>
        <dbReference type="PROSITE-ProRule" id="PRU00433"/>
    </source>
</evidence>
<dbReference type="GO" id="GO:0005506">
    <property type="term" value="F:iron ion binding"/>
    <property type="evidence" value="ECO:0007669"/>
    <property type="project" value="InterPro"/>
</dbReference>
<evidence type="ECO:0000256" key="4">
    <source>
        <dbReference type="ARBA" id="ARBA00022982"/>
    </source>
</evidence>
<organism evidence="9 10">
    <name type="scientific">Sulfuricaulis limicola</name>
    <dbReference type="NCBI Taxonomy" id="1620215"/>
    <lineage>
        <taxon>Bacteria</taxon>
        <taxon>Pseudomonadati</taxon>
        <taxon>Pseudomonadota</taxon>
        <taxon>Gammaproteobacteria</taxon>
        <taxon>Acidiferrobacterales</taxon>
        <taxon>Acidiferrobacteraceae</taxon>
        <taxon>Sulfuricaulis</taxon>
    </lineage>
</organism>
<feature type="chain" id="PRO_5008572372" evidence="7">
    <location>
        <begin position="28"/>
        <end position="150"/>
    </location>
</feature>
<dbReference type="EMBL" id="AP014879">
    <property type="protein sequence ID" value="BAV33278.1"/>
    <property type="molecule type" value="Genomic_DNA"/>
</dbReference>
<dbReference type="Proteomes" id="UP000243180">
    <property type="component" value="Chromosome"/>
</dbReference>
<evidence type="ECO:0000256" key="3">
    <source>
        <dbReference type="ARBA" id="ARBA00022723"/>
    </source>
</evidence>
<keyword evidence="1" id="KW-0813">Transport</keyword>
<dbReference type="AlphaFoldDB" id="A0A1B4XEQ5"/>
<dbReference type="GO" id="GO:0009055">
    <property type="term" value="F:electron transfer activity"/>
    <property type="evidence" value="ECO:0007669"/>
    <property type="project" value="InterPro"/>
</dbReference>
<dbReference type="PROSITE" id="PS51007">
    <property type="entry name" value="CYTC"/>
    <property type="match status" value="1"/>
</dbReference>
<dbReference type="Gene3D" id="1.10.760.10">
    <property type="entry name" value="Cytochrome c-like domain"/>
    <property type="match status" value="1"/>
</dbReference>
<evidence type="ECO:0000256" key="2">
    <source>
        <dbReference type="ARBA" id="ARBA00022617"/>
    </source>
</evidence>
<gene>
    <name evidence="9" type="ORF">SCL_0962</name>
</gene>
<keyword evidence="10" id="KW-1185">Reference proteome</keyword>
<name>A0A1B4XEQ5_9GAMM</name>
<evidence type="ECO:0000313" key="9">
    <source>
        <dbReference type="EMBL" id="BAV33278.1"/>
    </source>
</evidence>
<sequence>MTQVNANVFRQAVLLLSLIGLPSAVFGDAATSAHWMAPEEAARRVNPVPVDSASRERGRKLFEANCVSCHGPTGRGNGPIAARLETLPADLAAMAGQHPDGDFAWKIAEGRGAMPAWKKVLKDKEIWDLVNYIQNLGKSDDSQRGHSHAH</sequence>
<dbReference type="PANTHER" id="PTHR37823">
    <property type="entry name" value="CYTOCHROME C-553-LIKE"/>
    <property type="match status" value="1"/>
</dbReference>
<proteinExistence type="predicted"/>
<dbReference type="PANTHER" id="PTHR37823:SF1">
    <property type="entry name" value="CYTOCHROME C-553-LIKE"/>
    <property type="match status" value="1"/>
</dbReference>
<keyword evidence="7" id="KW-0732">Signal</keyword>
<protein>
    <submittedName>
        <fullName evidence="9">Cytochrome c class I</fullName>
    </submittedName>
</protein>
<dbReference type="GO" id="GO:0020037">
    <property type="term" value="F:heme binding"/>
    <property type="evidence" value="ECO:0007669"/>
    <property type="project" value="InterPro"/>
</dbReference>
<evidence type="ECO:0000256" key="7">
    <source>
        <dbReference type="SAM" id="SignalP"/>
    </source>
</evidence>
<dbReference type="InterPro" id="IPR051811">
    <property type="entry name" value="Cytochrome_c550/c551-like"/>
</dbReference>
<keyword evidence="3 6" id="KW-0479">Metal-binding</keyword>
<dbReference type="InterPro" id="IPR036909">
    <property type="entry name" value="Cyt_c-like_dom_sf"/>
</dbReference>
<evidence type="ECO:0000313" key="10">
    <source>
        <dbReference type="Proteomes" id="UP000243180"/>
    </source>
</evidence>
<dbReference type="InParanoid" id="A0A1B4XEQ5"/>
<reference evidence="9 10" key="1">
    <citation type="submission" date="2015-05" db="EMBL/GenBank/DDBJ databases">
        <title>Complete genome sequence of a sulfur-oxidizing gammaproteobacterium strain HA5.</title>
        <authorList>
            <person name="Miura A."/>
            <person name="Kojima H."/>
            <person name="Fukui M."/>
        </authorList>
    </citation>
    <scope>NUCLEOTIDE SEQUENCE [LARGE SCALE GENOMIC DNA]</scope>
    <source>
        <strain evidence="9 10">HA5</strain>
    </source>
</reference>
<keyword evidence="4" id="KW-0249">Electron transport</keyword>
<evidence type="ECO:0000256" key="1">
    <source>
        <dbReference type="ARBA" id="ARBA00022448"/>
    </source>
</evidence>
<evidence type="ECO:0000259" key="8">
    <source>
        <dbReference type="PROSITE" id="PS51007"/>
    </source>
</evidence>
<dbReference type="InterPro" id="IPR008168">
    <property type="entry name" value="Cyt_C_IC"/>
</dbReference>
<dbReference type="PRINTS" id="PR00605">
    <property type="entry name" value="CYTCHROMECIC"/>
</dbReference>
<keyword evidence="5 6" id="KW-0408">Iron</keyword>
<dbReference type="RefSeq" id="WP_096360157.1">
    <property type="nucleotide sequence ID" value="NZ_AP014879.1"/>
</dbReference>
<feature type="domain" description="Cytochrome c" evidence="8">
    <location>
        <begin position="53"/>
        <end position="137"/>
    </location>
</feature>
<feature type="signal peptide" evidence="7">
    <location>
        <begin position="1"/>
        <end position="27"/>
    </location>
</feature>
<dbReference type="OrthoDB" id="9811281at2"/>
<dbReference type="SUPFAM" id="SSF46626">
    <property type="entry name" value="Cytochrome c"/>
    <property type="match status" value="1"/>
</dbReference>
<evidence type="ECO:0000256" key="5">
    <source>
        <dbReference type="ARBA" id="ARBA00023004"/>
    </source>
</evidence>
<keyword evidence="2 6" id="KW-0349">Heme</keyword>
<accession>A0A1B4XEQ5</accession>